<dbReference type="Proteomes" id="UP000028012">
    <property type="component" value="Unassembled WGS sequence"/>
</dbReference>
<gene>
    <name evidence="1" type="ORF">GW15_0220110</name>
</gene>
<reference evidence="1 2" key="1">
    <citation type="submission" date="2014-09" db="EMBL/GenBank/DDBJ databases">
        <title>A draft genome sequence for Xanthomonas axonopodis pv. vasculorum NCPPB 900.</title>
        <authorList>
            <person name="Harrison J."/>
            <person name="Studholme D.J."/>
        </authorList>
    </citation>
    <scope>NUCLEOTIDE SEQUENCE [LARGE SCALE GENOMIC DNA]</scope>
    <source>
        <strain evidence="1 2">NCPPB 900</strain>
    </source>
</reference>
<accession>A0A098PU19</accession>
<dbReference type="STRING" id="325777.GW15_0220110"/>
<comment type="caution">
    <text evidence="1">The sequence shown here is derived from an EMBL/GenBank/DDBJ whole genome shotgun (WGS) entry which is preliminary data.</text>
</comment>
<dbReference type="EMBL" id="JPHD02000124">
    <property type="protein sequence ID" value="KGE50550.1"/>
    <property type="molecule type" value="Genomic_DNA"/>
</dbReference>
<dbReference type="AlphaFoldDB" id="A0A098PU19"/>
<proteinExistence type="predicted"/>
<evidence type="ECO:0000313" key="2">
    <source>
        <dbReference type="Proteomes" id="UP000028012"/>
    </source>
</evidence>
<name>A0A098PU19_9XANT</name>
<evidence type="ECO:0000313" key="1">
    <source>
        <dbReference type="EMBL" id="KGE50550.1"/>
    </source>
</evidence>
<sequence length="43" mass="4653">MLLISMFACTRSGAWAPFNAAAREAAVERDERCGRLFGLVHGA</sequence>
<protein>
    <submittedName>
        <fullName evidence="1">Uncharacterized protein</fullName>
    </submittedName>
</protein>
<organism evidence="1 2">
    <name type="scientific">Xanthomonas axonopodis pv. vasculorum</name>
    <dbReference type="NCBI Taxonomy" id="325777"/>
    <lineage>
        <taxon>Bacteria</taxon>
        <taxon>Pseudomonadati</taxon>
        <taxon>Pseudomonadota</taxon>
        <taxon>Gammaproteobacteria</taxon>
        <taxon>Lysobacterales</taxon>
        <taxon>Lysobacteraceae</taxon>
        <taxon>Xanthomonas</taxon>
    </lineage>
</organism>
<dbReference type="HOGENOM" id="CLU_3241515_0_0_6"/>